<dbReference type="EMBL" id="BMXL01000002">
    <property type="protein sequence ID" value="GHD17359.1"/>
    <property type="molecule type" value="Genomic_DNA"/>
</dbReference>
<feature type="transmembrane region" description="Helical" evidence="2">
    <location>
        <begin position="50"/>
        <end position="71"/>
    </location>
</feature>
<reference evidence="3 4" key="1">
    <citation type="journal article" date="2014" name="Int. J. Syst. Evol. Microbiol.">
        <title>Complete genome sequence of Corynebacterium casei LMG S-19264T (=DSM 44701T), isolated from a smear-ripened cheese.</title>
        <authorList>
            <consortium name="US DOE Joint Genome Institute (JGI-PGF)"/>
            <person name="Walter F."/>
            <person name="Albersmeier A."/>
            <person name="Kalinowski J."/>
            <person name="Ruckert C."/>
        </authorList>
    </citation>
    <scope>NUCLEOTIDE SEQUENCE [LARGE SCALE GENOMIC DNA]</scope>
    <source>
        <strain evidence="3 4">KCTC 19473</strain>
    </source>
</reference>
<dbReference type="Pfam" id="PF11239">
    <property type="entry name" value="DUF3040"/>
    <property type="match status" value="1"/>
</dbReference>
<keyword evidence="4" id="KW-1185">Reference proteome</keyword>
<dbReference type="AlphaFoldDB" id="A0A918X7Z0"/>
<keyword evidence="2" id="KW-1133">Transmembrane helix</keyword>
<evidence type="ECO:0000256" key="2">
    <source>
        <dbReference type="SAM" id="Phobius"/>
    </source>
</evidence>
<dbReference type="InterPro" id="IPR021401">
    <property type="entry name" value="DUF3040"/>
</dbReference>
<evidence type="ECO:0000313" key="4">
    <source>
        <dbReference type="Proteomes" id="UP000654947"/>
    </source>
</evidence>
<name>A0A918X7Z0_9ACTN</name>
<feature type="region of interest" description="Disordered" evidence="1">
    <location>
        <begin position="73"/>
        <end position="107"/>
    </location>
</feature>
<sequence length="107" mass="11274">MSLREHERRILAEIERQLDEEAPDLAERLDSFAAEDPDEPAEPGLGSWKPWAACAVIAAVTAGLLVLLFVLTPGTPQPEPASENVPGTGESVPAEGPAGERIPTPGP</sequence>
<organism evidence="3 4">
    <name type="scientific">Nocardiopsis kunsanensis</name>
    <dbReference type="NCBI Taxonomy" id="141693"/>
    <lineage>
        <taxon>Bacteria</taxon>
        <taxon>Bacillati</taxon>
        <taxon>Actinomycetota</taxon>
        <taxon>Actinomycetes</taxon>
        <taxon>Streptosporangiales</taxon>
        <taxon>Nocardiopsidaceae</taxon>
        <taxon>Nocardiopsis</taxon>
    </lineage>
</organism>
<keyword evidence="2" id="KW-0812">Transmembrane</keyword>
<gene>
    <name evidence="3" type="ORF">GCM10007147_06420</name>
</gene>
<keyword evidence="2" id="KW-0472">Membrane</keyword>
<evidence type="ECO:0000256" key="1">
    <source>
        <dbReference type="SAM" id="MobiDB-lite"/>
    </source>
</evidence>
<protein>
    <recommendedName>
        <fullName evidence="5">DUF3040 domain-containing protein</fullName>
    </recommendedName>
</protein>
<dbReference type="RefSeq" id="WP_017574672.1">
    <property type="nucleotide sequence ID" value="NZ_BMXL01000002.1"/>
</dbReference>
<proteinExistence type="predicted"/>
<dbReference type="Proteomes" id="UP000654947">
    <property type="component" value="Unassembled WGS sequence"/>
</dbReference>
<accession>A0A918X7Z0</accession>
<evidence type="ECO:0008006" key="5">
    <source>
        <dbReference type="Google" id="ProtNLM"/>
    </source>
</evidence>
<evidence type="ECO:0000313" key="3">
    <source>
        <dbReference type="EMBL" id="GHD17359.1"/>
    </source>
</evidence>
<comment type="caution">
    <text evidence="3">The sequence shown here is derived from an EMBL/GenBank/DDBJ whole genome shotgun (WGS) entry which is preliminary data.</text>
</comment>